<accession>A0ABU1QPH4</accession>
<dbReference type="Proteomes" id="UP001266807">
    <property type="component" value="Unassembled WGS sequence"/>
</dbReference>
<evidence type="ECO:0000313" key="2">
    <source>
        <dbReference type="Proteomes" id="UP001266807"/>
    </source>
</evidence>
<keyword evidence="2" id="KW-1185">Reference proteome</keyword>
<evidence type="ECO:0008006" key="3">
    <source>
        <dbReference type="Google" id="ProtNLM"/>
    </source>
</evidence>
<protein>
    <recommendedName>
        <fullName evidence="3">FIST domain-containing protein</fullName>
    </recommendedName>
</protein>
<sequence>MSNRDPSAREASLHCIRQLLGDGKEPCVFFGPGGSAFDASSKAAAVPLIENGVVAGIHFGTEQDGQTVYPDAVTAGTPQTILAVIDDRAENRRQLIEASARSSSRLIAKGLDDIMDIASAAKGFCPEVDVAGMAAVVSSFVFEANV</sequence>
<evidence type="ECO:0000313" key="1">
    <source>
        <dbReference type="EMBL" id="MDR6781140.1"/>
    </source>
</evidence>
<organism evidence="1 2">
    <name type="scientific">Paenibacillus peoriae</name>
    <dbReference type="NCBI Taxonomy" id="59893"/>
    <lineage>
        <taxon>Bacteria</taxon>
        <taxon>Bacillati</taxon>
        <taxon>Bacillota</taxon>
        <taxon>Bacilli</taxon>
        <taxon>Bacillales</taxon>
        <taxon>Paenibacillaceae</taxon>
        <taxon>Paenibacillus</taxon>
    </lineage>
</organism>
<comment type="caution">
    <text evidence="1">The sequence shown here is derived from an EMBL/GenBank/DDBJ whole genome shotgun (WGS) entry which is preliminary data.</text>
</comment>
<dbReference type="EMBL" id="JAVDUG010000013">
    <property type="protein sequence ID" value="MDR6781140.1"/>
    <property type="molecule type" value="Genomic_DNA"/>
</dbReference>
<reference evidence="1 2" key="1">
    <citation type="submission" date="2023-07" db="EMBL/GenBank/DDBJ databases">
        <title>Sorghum-associated microbial communities from plants grown in Nebraska, USA.</title>
        <authorList>
            <person name="Schachtman D."/>
        </authorList>
    </citation>
    <scope>NUCLEOTIDE SEQUENCE [LARGE SCALE GENOMIC DNA]</scope>
    <source>
        <strain evidence="1 2">BE143</strain>
    </source>
</reference>
<dbReference type="RefSeq" id="WP_310169201.1">
    <property type="nucleotide sequence ID" value="NZ_JAVDUG010000013.1"/>
</dbReference>
<name>A0ABU1QPH4_9BACL</name>
<proteinExistence type="predicted"/>
<gene>
    <name evidence="1" type="ORF">J2W98_005451</name>
</gene>